<evidence type="ECO:0000259" key="4">
    <source>
        <dbReference type="PROSITE" id="PS50887"/>
    </source>
</evidence>
<dbReference type="CDD" id="cd01948">
    <property type="entry name" value="EAL"/>
    <property type="match status" value="1"/>
</dbReference>
<keyword evidence="1" id="KW-0472">Membrane</keyword>
<evidence type="ECO:0000259" key="3">
    <source>
        <dbReference type="PROSITE" id="PS50883"/>
    </source>
</evidence>
<feature type="transmembrane region" description="Helical" evidence="1">
    <location>
        <begin position="274"/>
        <end position="296"/>
    </location>
</feature>
<dbReference type="SMART" id="SM00052">
    <property type="entry name" value="EAL"/>
    <property type="match status" value="1"/>
</dbReference>
<keyword evidence="1" id="KW-1133">Transmembrane helix</keyword>
<dbReference type="InterPro" id="IPR000160">
    <property type="entry name" value="GGDEF_dom"/>
</dbReference>
<dbReference type="STRING" id="158500.BES08_00300"/>
<dbReference type="SUPFAM" id="SSF55073">
    <property type="entry name" value="Nucleotide cyclase"/>
    <property type="match status" value="1"/>
</dbReference>
<dbReference type="RefSeq" id="WP_036522308.1">
    <property type="nucleotide sequence ID" value="NZ_JFYZ01000001.1"/>
</dbReference>
<accession>A0A031K6M6</accession>
<dbReference type="Proteomes" id="UP000024329">
    <property type="component" value="Unassembled WGS sequence"/>
</dbReference>
<feature type="transmembrane region" description="Helical" evidence="1">
    <location>
        <begin position="208"/>
        <end position="232"/>
    </location>
</feature>
<sequence length="835" mass="91534">MPVRSHLVFVWLLLAALFWSSSARAEIVRMRSDVCYATAPADYPVTAASVARLNFDCARVPDHPAYAKGWAWLKLRDPRMLSGLPSGWLLMTDQSRFERMTMLVVDTQGRTRTATIAPGAVGDHWALGGMLRFAVDPPGARVRDVYIGYRNLDDLSLMRKLSAMSPQSLLRLEGIWLALMGVFAGAIFSAFAYNLLIYTGQRLVFQRWYLVWSLLVLAYGLTWTNVLAFAFPEYVGPFAVTTDYLLVAGLIAAGNMFFLAVIEEGVLPRWLVRWGKICACLNMVVGVLAAFVPVAAPVVLDRWLNVVFVLSAASVGVGIGIALRARSRVVWFYLAGWTPVLSVFALRVSRNFGITVQDDVVDMATFAALAFESIALSLAIADRFRLLGKERDTAEQARKVAQVESETFRRAAQTDYLTGLGNRAAFQSALRTMCEDAARSPFMLLLIDVDHLKHINDRLGHDGGDLLLGKVGRGLVAAGGPSAHVSRIGGDEFAILLPWDPVAELRIRRALDELQGATLTHGGRSWALSLSIGLACFPQDAAEPDVLAKNADLALYQAKQEGRRRLLDYAPHLREQLDSRQLFGLEARQGIERAEFSLHYQPIVDIDTGAIGSYEALLRWQHPVHGLMTPAVFGDMLNERKLGLAVQQHVLDMGLAALRDHPERIPKLSVNLIAAQLDSPHAAARLLARIRDYGIAPERLCIEVTEDFVLGRAVDETAKALDLLHEAGVTVALDDFGTGYASLIHLKHLPFDVLKIDRSFTLGLFDDDGQSEAIIRAIIGLGQGLGKQVVAEGVETEEQRRKLAEMGCRLGQGYLFARPAPIETFASAGASACAA</sequence>
<name>A0A031K6M6_9SPHN</name>
<dbReference type="PANTHER" id="PTHR33121:SF70">
    <property type="entry name" value="SIGNALING PROTEIN YKOW"/>
    <property type="match status" value="1"/>
</dbReference>
<dbReference type="AlphaFoldDB" id="A0A031K6M6"/>
<reference evidence="5 6" key="1">
    <citation type="submission" date="2014-03" db="EMBL/GenBank/DDBJ databases">
        <title>Whole genome sequence of Novosphingobium resinovorum KF1.</title>
        <authorList>
            <person name="Gan H.M."/>
            <person name="Gan H.Y."/>
            <person name="Chew T.H."/>
            <person name="Savka M.A."/>
        </authorList>
    </citation>
    <scope>NUCLEOTIDE SEQUENCE [LARGE SCALE GENOMIC DNA]</scope>
    <source>
        <strain evidence="5 6">KF1</strain>
    </source>
</reference>
<dbReference type="SUPFAM" id="SSF141868">
    <property type="entry name" value="EAL domain-like"/>
    <property type="match status" value="1"/>
</dbReference>
<feature type="domain" description="EAL" evidence="3">
    <location>
        <begin position="580"/>
        <end position="833"/>
    </location>
</feature>
<dbReference type="PANTHER" id="PTHR33121">
    <property type="entry name" value="CYCLIC DI-GMP PHOSPHODIESTERASE PDEF"/>
    <property type="match status" value="1"/>
</dbReference>
<comment type="caution">
    <text evidence="5">The sequence shown here is derived from an EMBL/GenBank/DDBJ whole genome shotgun (WGS) entry which is preliminary data.</text>
</comment>
<dbReference type="PROSITE" id="PS50883">
    <property type="entry name" value="EAL"/>
    <property type="match status" value="1"/>
</dbReference>
<dbReference type="InterPro" id="IPR050706">
    <property type="entry name" value="Cyclic-di-GMP_PDE-like"/>
</dbReference>
<dbReference type="eggNOG" id="COG5001">
    <property type="taxonomic scope" value="Bacteria"/>
</dbReference>
<dbReference type="InterPro" id="IPR001633">
    <property type="entry name" value="EAL_dom"/>
</dbReference>
<dbReference type="EMBL" id="JFYZ01000001">
    <property type="protein sequence ID" value="EZP84252.1"/>
    <property type="molecule type" value="Genomic_DNA"/>
</dbReference>
<feature type="transmembrane region" description="Helical" evidence="1">
    <location>
        <begin position="174"/>
        <end position="196"/>
    </location>
</feature>
<organism evidence="5 6">
    <name type="scientific">Novosphingobium resinovorum</name>
    <dbReference type="NCBI Taxonomy" id="158500"/>
    <lineage>
        <taxon>Bacteria</taxon>
        <taxon>Pseudomonadati</taxon>
        <taxon>Pseudomonadota</taxon>
        <taxon>Alphaproteobacteria</taxon>
        <taxon>Sphingomonadales</taxon>
        <taxon>Sphingomonadaceae</taxon>
        <taxon>Novosphingobium</taxon>
    </lineage>
</organism>
<dbReference type="Gene3D" id="3.30.70.270">
    <property type="match status" value="1"/>
</dbReference>
<dbReference type="Pfam" id="PF00563">
    <property type="entry name" value="EAL"/>
    <property type="match status" value="1"/>
</dbReference>
<dbReference type="GO" id="GO:0071111">
    <property type="term" value="F:cyclic-guanylate-specific phosphodiesterase activity"/>
    <property type="evidence" value="ECO:0007669"/>
    <property type="project" value="InterPro"/>
</dbReference>
<dbReference type="PATRIC" id="fig|158500.4.peg.3"/>
<evidence type="ECO:0000313" key="5">
    <source>
        <dbReference type="EMBL" id="EZP84252.1"/>
    </source>
</evidence>
<feature type="transmembrane region" description="Helical" evidence="1">
    <location>
        <begin position="302"/>
        <end position="323"/>
    </location>
</feature>
<proteinExistence type="predicted"/>
<evidence type="ECO:0000256" key="2">
    <source>
        <dbReference type="SAM" id="SignalP"/>
    </source>
</evidence>
<dbReference type="NCBIfam" id="TIGR00254">
    <property type="entry name" value="GGDEF"/>
    <property type="match status" value="1"/>
</dbReference>
<keyword evidence="2" id="KW-0732">Signal</keyword>
<dbReference type="InterPro" id="IPR011623">
    <property type="entry name" value="7TMR_DISM_rcpt_extracell_dom1"/>
</dbReference>
<dbReference type="Pfam" id="PF07695">
    <property type="entry name" value="7TMR-DISM_7TM"/>
    <property type="match status" value="1"/>
</dbReference>
<feature type="chain" id="PRO_5001552363" evidence="2">
    <location>
        <begin position="26"/>
        <end position="835"/>
    </location>
</feature>
<protein>
    <submittedName>
        <fullName evidence="5">PAS/PAC sensor(S)-containing diguanylate cyclase/phosphodiesterase</fullName>
    </submittedName>
</protein>
<dbReference type="SMART" id="SM00267">
    <property type="entry name" value="GGDEF"/>
    <property type="match status" value="1"/>
</dbReference>
<feature type="signal peptide" evidence="2">
    <location>
        <begin position="1"/>
        <end position="25"/>
    </location>
</feature>
<feature type="domain" description="GGDEF" evidence="4">
    <location>
        <begin position="440"/>
        <end position="571"/>
    </location>
</feature>
<gene>
    <name evidence="5" type="ORF">BV97_00003</name>
</gene>
<feature type="transmembrane region" description="Helical" evidence="1">
    <location>
        <begin position="330"/>
        <end position="348"/>
    </location>
</feature>
<dbReference type="CDD" id="cd01949">
    <property type="entry name" value="GGDEF"/>
    <property type="match status" value="1"/>
</dbReference>
<dbReference type="InterPro" id="IPR035919">
    <property type="entry name" value="EAL_sf"/>
</dbReference>
<dbReference type="Gene3D" id="3.20.20.450">
    <property type="entry name" value="EAL domain"/>
    <property type="match status" value="1"/>
</dbReference>
<evidence type="ECO:0000313" key="6">
    <source>
        <dbReference type="Proteomes" id="UP000024329"/>
    </source>
</evidence>
<dbReference type="InterPro" id="IPR043128">
    <property type="entry name" value="Rev_trsase/Diguanyl_cyclase"/>
</dbReference>
<feature type="transmembrane region" description="Helical" evidence="1">
    <location>
        <begin position="244"/>
        <end position="262"/>
    </location>
</feature>
<evidence type="ECO:0000256" key="1">
    <source>
        <dbReference type="SAM" id="Phobius"/>
    </source>
</evidence>
<keyword evidence="1" id="KW-0812">Transmembrane</keyword>
<dbReference type="Pfam" id="PF00990">
    <property type="entry name" value="GGDEF"/>
    <property type="match status" value="1"/>
</dbReference>
<dbReference type="PROSITE" id="PS50887">
    <property type="entry name" value="GGDEF"/>
    <property type="match status" value="1"/>
</dbReference>
<dbReference type="InterPro" id="IPR029787">
    <property type="entry name" value="Nucleotide_cyclase"/>
</dbReference>